<organism evidence="4 5">
    <name type="scientific">Campylobacter gracilis RM3268</name>
    <dbReference type="NCBI Taxonomy" id="553220"/>
    <lineage>
        <taxon>Bacteria</taxon>
        <taxon>Pseudomonadati</taxon>
        <taxon>Campylobacterota</taxon>
        <taxon>Epsilonproteobacteria</taxon>
        <taxon>Campylobacterales</taxon>
        <taxon>Campylobacteraceae</taxon>
        <taxon>Campylobacter</taxon>
    </lineage>
</organism>
<proteinExistence type="inferred from homology"/>
<evidence type="ECO:0000313" key="4">
    <source>
        <dbReference type="EMBL" id="EEV17269.1"/>
    </source>
</evidence>
<dbReference type="GO" id="GO:0008721">
    <property type="term" value="F:D-serine ammonia-lyase activity"/>
    <property type="evidence" value="ECO:0007669"/>
    <property type="project" value="TreeGrafter"/>
</dbReference>
<protein>
    <submittedName>
        <fullName evidence="4">Alanine racemase domain protein</fullName>
    </submittedName>
</protein>
<name>C8PK14_9BACT</name>
<gene>
    <name evidence="4" type="ORF">CAMGR0001_1565</name>
</gene>
<dbReference type="InterPro" id="IPR026956">
    <property type="entry name" value="D-ser_dehydrat-like_dom"/>
</dbReference>
<dbReference type="SUPFAM" id="SSF51419">
    <property type="entry name" value="PLP-binding barrel"/>
    <property type="match status" value="1"/>
</dbReference>
<comment type="similarity">
    <text evidence="1">Belongs to the DSD1 family.</text>
</comment>
<accession>C8PK14</accession>
<dbReference type="PANTHER" id="PTHR28004:SF2">
    <property type="entry name" value="D-SERINE DEHYDRATASE"/>
    <property type="match status" value="1"/>
</dbReference>
<dbReference type="InterPro" id="IPR051466">
    <property type="entry name" value="D-amino_acid_metab_enzyme"/>
</dbReference>
<comment type="caution">
    <text evidence="4">The sequence shown here is derived from an EMBL/GenBank/DDBJ whole genome shotgun (WGS) entry which is preliminary data.</text>
</comment>
<dbReference type="Proteomes" id="UP000005709">
    <property type="component" value="Unassembled WGS sequence"/>
</dbReference>
<dbReference type="PANTHER" id="PTHR28004">
    <property type="entry name" value="ZGC:162816-RELATED"/>
    <property type="match status" value="1"/>
</dbReference>
<dbReference type="GO" id="GO:0036088">
    <property type="term" value="P:D-serine catabolic process"/>
    <property type="evidence" value="ECO:0007669"/>
    <property type="project" value="TreeGrafter"/>
</dbReference>
<dbReference type="Pfam" id="PF01168">
    <property type="entry name" value="Ala_racemase_N"/>
    <property type="match status" value="1"/>
</dbReference>
<dbReference type="OrthoDB" id="9811417at2"/>
<dbReference type="InterPro" id="IPR029066">
    <property type="entry name" value="PLP-binding_barrel"/>
</dbReference>
<reference evidence="4 5" key="1">
    <citation type="submission" date="2009-07" db="EMBL/GenBank/DDBJ databases">
        <authorList>
            <person name="Madupu R."/>
            <person name="Sebastian Y."/>
            <person name="Durkin A.S."/>
            <person name="Torralba M."/>
            <person name="Methe B."/>
            <person name="Sutton G.G."/>
            <person name="Strausberg R.L."/>
            <person name="Nelson K.E."/>
        </authorList>
    </citation>
    <scope>NUCLEOTIDE SEQUENCE [LARGE SCALE GENOMIC DNA]</scope>
    <source>
        <strain evidence="4 5">RM3268</strain>
    </source>
</reference>
<dbReference type="EMBL" id="ACYG01000027">
    <property type="protein sequence ID" value="EEV17269.1"/>
    <property type="molecule type" value="Genomic_DNA"/>
</dbReference>
<evidence type="ECO:0000313" key="5">
    <source>
        <dbReference type="Proteomes" id="UP000005709"/>
    </source>
</evidence>
<evidence type="ECO:0000256" key="2">
    <source>
        <dbReference type="ARBA" id="ARBA00023239"/>
    </source>
</evidence>
<dbReference type="SMART" id="SM01119">
    <property type="entry name" value="D-ser_dehydrat"/>
    <property type="match status" value="1"/>
</dbReference>
<sequence length="368" mass="40419">MSVSDIDTPALLIDREIVLRNLQKMQSYADAAGVSLRPHTKTHKMPYFAKLQKSLGAAGITVAKTGEAEIMAANGLKDIFIANEIVGELKFRRIIALLRAGINLSFGTDSIEQAGLIERAFERSGTKACVLAEIEVGENRSGFVEKQDFAAFIKFIKGCKNIEFRGVFSHDGHSYKAADKSECERIHLAAQRRTLEFADIARELALPARVVSIGSTPSLINDFEILKGITEIRPGTYIFMDASQAQAYGDYSMNAASILTTVISRPTADRIITDVGAKGLTQQRRTEGFTATPGLGRIKGTEVWINGVYDEHAIIYDRALRDAVRVGDRLEIYPNHICPVVNLHEFAYLVSGGEVVEKIAVLCRGKLQ</sequence>
<dbReference type="InterPro" id="IPR001608">
    <property type="entry name" value="Ala_racemase_N"/>
</dbReference>
<dbReference type="STRING" id="824.CGRAC_0686"/>
<dbReference type="Pfam" id="PF14031">
    <property type="entry name" value="D-ser_dehydrat"/>
    <property type="match status" value="1"/>
</dbReference>
<dbReference type="Gene3D" id="2.40.37.20">
    <property type="entry name" value="D-serine dehydratase-like domain"/>
    <property type="match status" value="1"/>
</dbReference>
<feature type="domain" description="D-serine dehydratase-like" evidence="3">
    <location>
        <begin position="255"/>
        <end position="351"/>
    </location>
</feature>
<dbReference type="eggNOG" id="COG3616">
    <property type="taxonomic scope" value="Bacteria"/>
</dbReference>
<evidence type="ECO:0000259" key="3">
    <source>
        <dbReference type="SMART" id="SM01119"/>
    </source>
</evidence>
<dbReference type="InterPro" id="IPR042208">
    <property type="entry name" value="D-ser_dehydrat-like_sf"/>
</dbReference>
<keyword evidence="5" id="KW-1185">Reference proteome</keyword>
<dbReference type="AlphaFoldDB" id="C8PK14"/>
<dbReference type="RefSeq" id="WP_005872323.1">
    <property type="nucleotide sequence ID" value="NZ_ACYG01000027.1"/>
</dbReference>
<evidence type="ECO:0000256" key="1">
    <source>
        <dbReference type="ARBA" id="ARBA00005323"/>
    </source>
</evidence>
<dbReference type="Gene3D" id="3.20.20.10">
    <property type="entry name" value="Alanine racemase"/>
    <property type="match status" value="1"/>
</dbReference>
<keyword evidence="2" id="KW-0456">Lyase</keyword>